<dbReference type="PATRIC" id="fig|1365253.3.peg.3744"/>
<comment type="catalytic activity">
    <reaction evidence="1">
        <text>ATP + protein L-histidine = ADP + protein N-phospho-L-histidine.</text>
        <dbReference type="EC" id="2.7.13.3"/>
    </reaction>
</comment>
<protein>
    <recommendedName>
        <fullName evidence="2">histidine kinase</fullName>
        <ecNumber evidence="2">2.7.13.3</ecNumber>
    </recommendedName>
</protein>
<evidence type="ECO:0000313" key="9">
    <source>
        <dbReference type="EMBL" id="KZN44971.1"/>
    </source>
</evidence>
<dbReference type="Gene3D" id="3.40.50.2300">
    <property type="match status" value="1"/>
</dbReference>
<dbReference type="PANTHER" id="PTHR42878:SF15">
    <property type="entry name" value="BACTERIOPHYTOCHROME"/>
    <property type="match status" value="1"/>
</dbReference>
<keyword evidence="3 6" id="KW-0597">Phosphoprotein</keyword>
<gene>
    <name evidence="9" type="ORF">N482_02930</name>
</gene>
<dbReference type="PROSITE" id="PS50109">
    <property type="entry name" value="HIS_KIN"/>
    <property type="match status" value="1"/>
</dbReference>
<dbReference type="PROSITE" id="PS50110">
    <property type="entry name" value="RESPONSE_REGULATORY"/>
    <property type="match status" value="1"/>
</dbReference>
<dbReference type="EC" id="2.7.13.3" evidence="2"/>
<evidence type="ECO:0000256" key="5">
    <source>
        <dbReference type="ARBA" id="ARBA00022777"/>
    </source>
</evidence>
<dbReference type="GO" id="GO:0000155">
    <property type="term" value="F:phosphorelay sensor kinase activity"/>
    <property type="evidence" value="ECO:0007669"/>
    <property type="project" value="InterPro"/>
</dbReference>
<dbReference type="PRINTS" id="PR00344">
    <property type="entry name" value="BCTRLSENSOR"/>
</dbReference>
<dbReference type="SUPFAM" id="SSF55874">
    <property type="entry name" value="ATPase domain of HSP90 chaperone/DNA topoisomerase II/histidine kinase"/>
    <property type="match status" value="1"/>
</dbReference>
<evidence type="ECO:0000256" key="4">
    <source>
        <dbReference type="ARBA" id="ARBA00022679"/>
    </source>
</evidence>
<dbReference type="Gene3D" id="1.10.287.130">
    <property type="match status" value="1"/>
</dbReference>
<accession>A0A167A4C2</accession>
<organism evidence="9 10">
    <name type="scientific">Pseudoalteromonas luteoviolacea NCIMB 1942</name>
    <dbReference type="NCBI Taxonomy" id="1365253"/>
    <lineage>
        <taxon>Bacteria</taxon>
        <taxon>Pseudomonadati</taxon>
        <taxon>Pseudomonadota</taxon>
        <taxon>Gammaproteobacteria</taxon>
        <taxon>Alteromonadales</taxon>
        <taxon>Pseudoalteromonadaceae</taxon>
        <taxon>Pseudoalteromonas</taxon>
    </lineage>
</organism>
<evidence type="ECO:0000256" key="2">
    <source>
        <dbReference type="ARBA" id="ARBA00012438"/>
    </source>
</evidence>
<evidence type="ECO:0000256" key="3">
    <source>
        <dbReference type="ARBA" id="ARBA00022553"/>
    </source>
</evidence>
<dbReference type="SMART" id="SM00387">
    <property type="entry name" value="HATPase_c"/>
    <property type="match status" value="1"/>
</dbReference>
<dbReference type="RefSeq" id="WP_063378172.1">
    <property type="nucleotide sequence ID" value="NZ_AUXT01000183.1"/>
</dbReference>
<evidence type="ECO:0000259" key="8">
    <source>
        <dbReference type="PROSITE" id="PS50110"/>
    </source>
</evidence>
<dbReference type="CDD" id="cd00082">
    <property type="entry name" value="HisKA"/>
    <property type="match status" value="1"/>
</dbReference>
<dbReference type="Gene3D" id="3.30.565.10">
    <property type="entry name" value="Histidine kinase-like ATPase, C-terminal domain"/>
    <property type="match status" value="1"/>
</dbReference>
<dbReference type="PANTHER" id="PTHR42878">
    <property type="entry name" value="TWO-COMPONENT HISTIDINE KINASE"/>
    <property type="match status" value="1"/>
</dbReference>
<proteinExistence type="predicted"/>
<name>A0A167A4C2_9GAMM</name>
<evidence type="ECO:0000259" key="7">
    <source>
        <dbReference type="PROSITE" id="PS50109"/>
    </source>
</evidence>
<evidence type="ECO:0000256" key="1">
    <source>
        <dbReference type="ARBA" id="ARBA00000085"/>
    </source>
</evidence>
<dbReference type="GO" id="GO:0000156">
    <property type="term" value="F:phosphorelay response regulator activity"/>
    <property type="evidence" value="ECO:0007669"/>
    <property type="project" value="TreeGrafter"/>
</dbReference>
<evidence type="ECO:0000313" key="10">
    <source>
        <dbReference type="Proteomes" id="UP000076587"/>
    </source>
</evidence>
<dbReference type="Pfam" id="PF02518">
    <property type="entry name" value="HATPase_c"/>
    <property type="match status" value="1"/>
</dbReference>
<dbReference type="InterPro" id="IPR004358">
    <property type="entry name" value="Sig_transdc_His_kin-like_C"/>
</dbReference>
<dbReference type="InterPro" id="IPR011006">
    <property type="entry name" value="CheY-like_superfamily"/>
</dbReference>
<dbReference type="AlphaFoldDB" id="A0A167A4C2"/>
<dbReference type="GO" id="GO:0030295">
    <property type="term" value="F:protein kinase activator activity"/>
    <property type="evidence" value="ECO:0007669"/>
    <property type="project" value="TreeGrafter"/>
</dbReference>
<comment type="caution">
    <text evidence="9">The sequence shown here is derived from an EMBL/GenBank/DDBJ whole genome shotgun (WGS) entry which is preliminary data.</text>
</comment>
<dbReference type="Pfam" id="PF00072">
    <property type="entry name" value="Response_reg"/>
    <property type="match status" value="1"/>
</dbReference>
<dbReference type="InterPro" id="IPR050351">
    <property type="entry name" value="BphY/WalK/GraS-like"/>
</dbReference>
<evidence type="ECO:0000256" key="6">
    <source>
        <dbReference type="PROSITE-ProRule" id="PRU00169"/>
    </source>
</evidence>
<dbReference type="EMBL" id="AUXT01000183">
    <property type="protein sequence ID" value="KZN44971.1"/>
    <property type="molecule type" value="Genomic_DNA"/>
</dbReference>
<reference evidence="9 10" key="1">
    <citation type="submission" date="2013-07" db="EMBL/GenBank/DDBJ databases">
        <title>Comparative Genomic and Metabolomic Analysis of Twelve Strains of Pseudoalteromonas luteoviolacea.</title>
        <authorList>
            <person name="Vynne N.G."/>
            <person name="Mansson M."/>
            <person name="Gram L."/>
        </authorList>
    </citation>
    <scope>NUCLEOTIDE SEQUENCE [LARGE SCALE GENOMIC DNA]</scope>
    <source>
        <strain evidence="9 10">NCIMB 1942</strain>
    </source>
</reference>
<sequence length="363" mass="40828">MEANTLLLIDDCEDDRYLIKRLMREHSPRWSIQEAESGEYGLQILHEVKIDAILLDYSLPGSDGLYTLPQIKRAHPFIPVVMLTGQGNEKVAVESIKKGASDYISKGGLTHYALLKAVNNAIESMQLQQRIEEQNKELTQFAHVLAHDLKQPANAIFKMGQLITNKFAQDMPQEALNQLNLLTESSLQMFQLIDALVSYTQMDLHAEHLIESTDVTNCVELALANLATEVSNSNAQIKFSVLPVINAIPCFIVQLFQILIDNSLKYCEKQPDLTISHQSDETHWYFSIQDNGIGIPTEFREKAFDPLFRLHSADTYQGTGLGLATAKRIINKHGGAIYFSDCENEGSKLNFTIKKSLLSCEVW</sequence>
<keyword evidence="4" id="KW-0808">Transferase</keyword>
<dbReference type="InterPro" id="IPR003661">
    <property type="entry name" value="HisK_dim/P_dom"/>
</dbReference>
<feature type="domain" description="Response regulatory" evidence="8">
    <location>
        <begin position="5"/>
        <end position="121"/>
    </location>
</feature>
<dbReference type="InterPro" id="IPR005467">
    <property type="entry name" value="His_kinase_dom"/>
</dbReference>
<dbReference type="CDD" id="cd00156">
    <property type="entry name" value="REC"/>
    <property type="match status" value="1"/>
</dbReference>
<dbReference type="InterPro" id="IPR003594">
    <property type="entry name" value="HATPase_dom"/>
</dbReference>
<dbReference type="GO" id="GO:0007234">
    <property type="term" value="P:osmosensory signaling via phosphorelay pathway"/>
    <property type="evidence" value="ECO:0007669"/>
    <property type="project" value="TreeGrafter"/>
</dbReference>
<feature type="modified residue" description="4-aspartylphosphate" evidence="6">
    <location>
        <position position="56"/>
    </location>
</feature>
<dbReference type="InterPro" id="IPR036890">
    <property type="entry name" value="HATPase_C_sf"/>
</dbReference>
<feature type="domain" description="Histidine kinase" evidence="7">
    <location>
        <begin position="144"/>
        <end position="357"/>
    </location>
</feature>
<keyword evidence="5" id="KW-0418">Kinase</keyword>
<dbReference type="Proteomes" id="UP000076587">
    <property type="component" value="Unassembled WGS sequence"/>
</dbReference>
<dbReference type="OrthoDB" id="9808408at2"/>
<dbReference type="SUPFAM" id="SSF52172">
    <property type="entry name" value="CheY-like"/>
    <property type="match status" value="1"/>
</dbReference>
<dbReference type="SMART" id="SM00448">
    <property type="entry name" value="REC"/>
    <property type="match status" value="1"/>
</dbReference>
<dbReference type="InterPro" id="IPR001789">
    <property type="entry name" value="Sig_transdc_resp-reg_receiver"/>
</dbReference>